<feature type="compositionally biased region" description="Basic and acidic residues" evidence="5">
    <location>
        <begin position="18"/>
        <end position="31"/>
    </location>
</feature>
<proteinExistence type="predicted"/>
<feature type="transmembrane region" description="Helical" evidence="6">
    <location>
        <begin position="50"/>
        <end position="80"/>
    </location>
</feature>
<dbReference type="GO" id="GO:0022857">
    <property type="term" value="F:transmembrane transporter activity"/>
    <property type="evidence" value="ECO:0007669"/>
    <property type="project" value="InterPro"/>
</dbReference>
<keyword evidence="9" id="KW-1185">Reference proteome</keyword>
<evidence type="ECO:0000313" key="9">
    <source>
        <dbReference type="Proteomes" id="UP000672032"/>
    </source>
</evidence>
<dbReference type="AlphaFoldDB" id="A0A8A3PQS3"/>
<evidence type="ECO:0000256" key="2">
    <source>
        <dbReference type="ARBA" id="ARBA00022692"/>
    </source>
</evidence>
<feature type="region of interest" description="Disordered" evidence="5">
    <location>
        <begin position="1"/>
        <end position="31"/>
    </location>
</feature>
<evidence type="ECO:0000256" key="6">
    <source>
        <dbReference type="SAM" id="Phobius"/>
    </source>
</evidence>
<keyword evidence="2 6" id="KW-0812">Transmembrane</keyword>
<dbReference type="SUPFAM" id="SSF103473">
    <property type="entry name" value="MFS general substrate transporter"/>
    <property type="match status" value="1"/>
</dbReference>
<keyword evidence="3 6" id="KW-1133">Transmembrane helix</keyword>
<feature type="compositionally biased region" description="Polar residues" evidence="5">
    <location>
        <begin position="1"/>
        <end position="10"/>
    </location>
</feature>
<dbReference type="Proteomes" id="UP000672032">
    <property type="component" value="Chromosome 9"/>
</dbReference>
<evidence type="ECO:0000256" key="5">
    <source>
        <dbReference type="SAM" id="MobiDB-lite"/>
    </source>
</evidence>
<evidence type="ECO:0000256" key="4">
    <source>
        <dbReference type="ARBA" id="ARBA00023136"/>
    </source>
</evidence>
<sequence length="161" mass="17908">MVEFVTSNSSPPTPTNRVKNDIPKKTDAPEDADETLREMEASCDTPKKPIAFYLTFTGLIVAIFLYSLDATTLVVAIPYIAEDLGGSTLESFWASMSYILLVVLTQPLYTTFSDIFGRKPLLLAAFFFSALALSPLHLLTTWQLSLRVELFKVLVEGVLMY</sequence>
<evidence type="ECO:0000313" key="8">
    <source>
        <dbReference type="EMBL" id="QSZ37838.1"/>
    </source>
</evidence>
<reference evidence="8" key="1">
    <citation type="submission" date="2020-10" db="EMBL/GenBank/DDBJ databases">
        <title>Genome Sequence of Monilinia vaccinii-corymbosi Sheds Light on Mummy Berry Disease Infection of Blueberry and Mating Type.</title>
        <authorList>
            <person name="Yow A.G."/>
            <person name="Zhang Y."/>
            <person name="Bansal K."/>
            <person name="Eacker S.M."/>
            <person name="Sullivan S."/>
            <person name="Liachko I."/>
            <person name="Cubeta M.A."/>
            <person name="Rollins J.A."/>
            <person name="Ashrafi H."/>
        </authorList>
    </citation>
    <scope>NUCLEOTIDE SEQUENCE</scope>
    <source>
        <strain evidence="8">RL-1</strain>
    </source>
</reference>
<organism evidence="8 9">
    <name type="scientific">Monilinia vaccinii-corymbosi</name>
    <dbReference type="NCBI Taxonomy" id="61207"/>
    <lineage>
        <taxon>Eukaryota</taxon>
        <taxon>Fungi</taxon>
        <taxon>Dikarya</taxon>
        <taxon>Ascomycota</taxon>
        <taxon>Pezizomycotina</taxon>
        <taxon>Leotiomycetes</taxon>
        <taxon>Helotiales</taxon>
        <taxon>Sclerotiniaceae</taxon>
        <taxon>Monilinia</taxon>
    </lineage>
</organism>
<feature type="transmembrane region" description="Helical" evidence="6">
    <location>
        <begin position="121"/>
        <end position="144"/>
    </location>
</feature>
<dbReference type="InterPro" id="IPR011701">
    <property type="entry name" value="MFS"/>
</dbReference>
<feature type="transmembrane region" description="Helical" evidence="6">
    <location>
        <begin position="92"/>
        <end position="109"/>
    </location>
</feature>
<dbReference type="EMBL" id="CP063413">
    <property type="protein sequence ID" value="QSZ37838.1"/>
    <property type="molecule type" value="Genomic_DNA"/>
</dbReference>
<gene>
    <name evidence="8" type="ORF">DSL72_008938</name>
</gene>
<keyword evidence="4 6" id="KW-0472">Membrane</keyword>
<name>A0A8A3PQS3_9HELO</name>
<comment type="subcellular location">
    <subcellularLocation>
        <location evidence="1">Membrane</location>
        <topology evidence="1">Multi-pass membrane protein</topology>
    </subcellularLocation>
</comment>
<evidence type="ECO:0000259" key="7">
    <source>
        <dbReference type="PROSITE" id="PS50850"/>
    </source>
</evidence>
<dbReference type="PANTHER" id="PTHR23501">
    <property type="entry name" value="MAJOR FACILITATOR SUPERFAMILY"/>
    <property type="match status" value="1"/>
</dbReference>
<protein>
    <recommendedName>
        <fullName evidence="7">Major facilitator superfamily (MFS) profile domain-containing protein</fullName>
    </recommendedName>
</protein>
<dbReference type="PROSITE" id="PS50850">
    <property type="entry name" value="MFS"/>
    <property type="match status" value="1"/>
</dbReference>
<dbReference type="InterPro" id="IPR020846">
    <property type="entry name" value="MFS_dom"/>
</dbReference>
<evidence type="ECO:0000256" key="1">
    <source>
        <dbReference type="ARBA" id="ARBA00004141"/>
    </source>
</evidence>
<dbReference type="Gene3D" id="1.20.1250.20">
    <property type="entry name" value="MFS general substrate transporter like domains"/>
    <property type="match status" value="1"/>
</dbReference>
<dbReference type="Pfam" id="PF07690">
    <property type="entry name" value="MFS_1"/>
    <property type="match status" value="1"/>
</dbReference>
<dbReference type="OrthoDB" id="4139357at2759"/>
<dbReference type="GO" id="GO:0005886">
    <property type="term" value="C:plasma membrane"/>
    <property type="evidence" value="ECO:0007669"/>
    <property type="project" value="TreeGrafter"/>
</dbReference>
<feature type="domain" description="Major facilitator superfamily (MFS) profile" evidence="7">
    <location>
        <begin position="55"/>
        <end position="161"/>
    </location>
</feature>
<dbReference type="PANTHER" id="PTHR23501:SF156">
    <property type="entry name" value="TRANSPORTER, PUTATIVE-RELATED"/>
    <property type="match status" value="1"/>
</dbReference>
<dbReference type="InterPro" id="IPR036259">
    <property type="entry name" value="MFS_trans_sf"/>
</dbReference>
<accession>A0A8A3PQS3</accession>
<evidence type="ECO:0000256" key="3">
    <source>
        <dbReference type="ARBA" id="ARBA00022989"/>
    </source>
</evidence>